<keyword evidence="2" id="KW-1185">Reference proteome</keyword>
<evidence type="ECO:0000313" key="2">
    <source>
        <dbReference type="Proteomes" id="UP000774326"/>
    </source>
</evidence>
<gene>
    <name evidence="1" type="ORF">WICPIJ_009373</name>
</gene>
<sequence>MTWQQSLEQINWPFLQGFLHDCVVGVPKHLCDDTPGIVPRQPFQIDEDSLQFDNGNGWMGVVQLDGYLIWELNPCLHGVGVITRVELGEIELSGGLSRPKSQVVDVLGVITRNREVVSSGNDSFAANPVGFLDTFGIGGMFDIPVEINWDLNLLSSNFPWVFKFQPIIWHFHLITFNDFLLENTVLIT</sequence>
<comment type="caution">
    <text evidence="1">The sequence shown here is derived from an EMBL/GenBank/DDBJ whole genome shotgun (WGS) entry which is preliminary data.</text>
</comment>
<dbReference type="EMBL" id="JAEUBG010005434">
    <property type="protein sequence ID" value="KAH3674987.1"/>
    <property type="molecule type" value="Genomic_DNA"/>
</dbReference>
<dbReference type="Proteomes" id="UP000774326">
    <property type="component" value="Unassembled WGS sequence"/>
</dbReference>
<organism evidence="1 2">
    <name type="scientific">Wickerhamomyces pijperi</name>
    <name type="common">Yeast</name>
    <name type="synonym">Pichia pijperi</name>
    <dbReference type="NCBI Taxonomy" id="599730"/>
    <lineage>
        <taxon>Eukaryota</taxon>
        <taxon>Fungi</taxon>
        <taxon>Dikarya</taxon>
        <taxon>Ascomycota</taxon>
        <taxon>Saccharomycotina</taxon>
        <taxon>Saccharomycetes</taxon>
        <taxon>Phaffomycetales</taxon>
        <taxon>Wickerhamomycetaceae</taxon>
        <taxon>Wickerhamomyces</taxon>
    </lineage>
</organism>
<proteinExistence type="predicted"/>
<dbReference type="AlphaFoldDB" id="A0A9P8PMV2"/>
<accession>A0A9P8PMV2</accession>
<reference evidence="1" key="1">
    <citation type="journal article" date="2021" name="Open Biol.">
        <title>Shared evolutionary footprints suggest mitochondrial oxidative damage underlies multiple complex I losses in fungi.</title>
        <authorList>
            <person name="Schikora-Tamarit M.A."/>
            <person name="Marcet-Houben M."/>
            <person name="Nosek J."/>
            <person name="Gabaldon T."/>
        </authorList>
    </citation>
    <scope>NUCLEOTIDE SEQUENCE</scope>
    <source>
        <strain evidence="1">CBS2887</strain>
    </source>
</reference>
<reference evidence="1" key="2">
    <citation type="submission" date="2021-01" db="EMBL/GenBank/DDBJ databases">
        <authorList>
            <person name="Schikora-Tamarit M.A."/>
        </authorList>
    </citation>
    <scope>NUCLEOTIDE SEQUENCE</scope>
    <source>
        <strain evidence="1">CBS2887</strain>
    </source>
</reference>
<evidence type="ECO:0000313" key="1">
    <source>
        <dbReference type="EMBL" id="KAH3674987.1"/>
    </source>
</evidence>
<name>A0A9P8PMV2_WICPI</name>
<protein>
    <submittedName>
        <fullName evidence="1">Uncharacterized protein</fullName>
    </submittedName>
</protein>